<gene>
    <name evidence="4" type="ORF">NEA10_15640</name>
</gene>
<protein>
    <submittedName>
        <fullName evidence="4">Response regulator</fullName>
    </submittedName>
</protein>
<evidence type="ECO:0000313" key="5">
    <source>
        <dbReference type="Proteomes" id="UP001056708"/>
    </source>
</evidence>
<evidence type="ECO:0000256" key="2">
    <source>
        <dbReference type="PROSITE-ProRule" id="PRU00169"/>
    </source>
</evidence>
<dbReference type="RefSeq" id="WP_252662230.1">
    <property type="nucleotide sequence ID" value="NZ_CP098611.1"/>
</dbReference>
<dbReference type="Pfam" id="PF00072">
    <property type="entry name" value="Response_reg"/>
    <property type="match status" value="1"/>
</dbReference>
<sequence>MTTILVVEDDPINWMVFQKVLKRRGGLDSIHSEDVEEVLNIVRSGEVSVVLMDVSLKNSHYQGESVDGIRITQLLKADPETAKLPVILVTANAMVGDRETFLKASGADGYIAKPILDHVGFVQQIKQIIADHDSG</sequence>
<evidence type="ECO:0000256" key="1">
    <source>
        <dbReference type="ARBA" id="ARBA00022553"/>
    </source>
</evidence>
<dbReference type="PANTHER" id="PTHR44591">
    <property type="entry name" value="STRESS RESPONSE REGULATOR PROTEIN 1"/>
    <property type="match status" value="1"/>
</dbReference>
<dbReference type="PANTHER" id="PTHR44591:SF23">
    <property type="entry name" value="CHEY SUBFAMILY"/>
    <property type="match status" value="1"/>
</dbReference>
<keyword evidence="5" id="KW-1185">Reference proteome</keyword>
<evidence type="ECO:0000259" key="3">
    <source>
        <dbReference type="PROSITE" id="PS50110"/>
    </source>
</evidence>
<reference evidence="4" key="1">
    <citation type="submission" date="2022-06" db="EMBL/GenBank/DDBJ databases">
        <title>Genome sequence of Phormidium yuhuli AB48 isolated from an industrial photobioreactor environment.</title>
        <authorList>
            <person name="Qiu Y."/>
            <person name="Noonan A.J.C."/>
            <person name="Dofher K."/>
            <person name="Koch M."/>
            <person name="Kieft B."/>
            <person name="Lin X."/>
            <person name="Ziels R.M."/>
            <person name="Hallam S.J."/>
        </authorList>
    </citation>
    <scope>NUCLEOTIDE SEQUENCE</scope>
    <source>
        <strain evidence="4">AB48</strain>
    </source>
</reference>
<dbReference type="InterPro" id="IPR001789">
    <property type="entry name" value="Sig_transdc_resp-reg_receiver"/>
</dbReference>
<dbReference type="InterPro" id="IPR011006">
    <property type="entry name" value="CheY-like_superfamily"/>
</dbReference>
<keyword evidence="1 2" id="KW-0597">Phosphoprotein</keyword>
<dbReference type="PROSITE" id="PS50110">
    <property type="entry name" value="RESPONSE_REGULATORY"/>
    <property type="match status" value="1"/>
</dbReference>
<dbReference type="Proteomes" id="UP001056708">
    <property type="component" value="Chromosome"/>
</dbReference>
<dbReference type="SMART" id="SM00448">
    <property type="entry name" value="REC"/>
    <property type="match status" value="1"/>
</dbReference>
<name>A0ABY5APH5_9CYAN</name>
<accession>A0ABY5APH5</accession>
<dbReference type="SUPFAM" id="SSF52172">
    <property type="entry name" value="CheY-like"/>
    <property type="match status" value="1"/>
</dbReference>
<proteinExistence type="predicted"/>
<feature type="domain" description="Response regulatory" evidence="3">
    <location>
        <begin position="3"/>
        <end position="128"/>
    </location>
</feature>
<dbReference type="Gene3D" id="3.40.50.2300">
    <property type="match status" value="1"/>
</dbReference>
<feature type="modified residue" description="4-aspartylphosphate" evidence="2">
    <location>
        <position position="53"/>
    </location>
</feature>
<evidence type="ECO:0000313" key="4">
    <source>
        <dbReference type="EMBL" id="USR90266.1"/>
    </source>
</evidence>
<organism evidence="4 5">
    <name type="scientific">Phormidium yuhuli AB48</name>
    <dbReference type="NCBI Taxonomy" id="2940671"/>
    <lineage>
        <taxon>Bacteria</taxon>
        <taxon>Bacillati</taxon>
        <taxon>Cyanobacteriota</taxon>
        <taxon>Cyanophyceae</taxon>
        <taxon>Oscillatoriophycideae</taxon>
        <taxon>Oscillatoriales</taxon>
        <taxon>Oscillatoriaceae</taxon>
        <taxon>Phormidium</taxon>
        <taxon>Phormidium yuhuli</taxon>
    </lineage>
</organism>
<dbReference type="EMBL" id="CP098611">
    <property type="protein sequence ID" value="USR90266.1"/>
    <property type="molecule type" value="Genomic_DNA"/>
</dbReference>
<dbReference type="InterPro" id="IPR050595">
    <property type="entry name" value="Bact_response_regulator"/>
</dbReference>